<dbReference type="HAMAP" id="MF_00004">
    <property type="entry name" value="Aden_phosphoribosyltr"/>
    <property type="match status" value="1"/>
</dbReference>
<dbReference type="InterPro" id="IPR000836">
    <property type="entry name" value="PRTase_dom"/>
</dbReference>
<dbReference type="GO" id="GO:0006168">
    <property type="term" value="P:adenine salvage"/>
    <property type="evidence" value="ECO:0007669"/>
    <property type="project" value="InterPro"/>
</dbReference>
<dbReference type="STRING" id="1121416.SAMN02745220_04700"/>
<accession>A0A1M7YJC9</accession>
<dbReference type="NCBIfam" id="NF002634">
    <property type="entry name" value="PRK02304.1-3"/>
    <property type="match status" value="1"/>
</dbReference>
<keyword evidence="8 11" id="KW-0328">Glycosyltransferase</keyword>
<dbReference type="Gene3D" id="3.40.50.2020">
    <property type="match status" value="1"/>
</dbReference>
<dbReference type="EMBL" id="FRFE01000039">
    <property type="protein sequence ID" value="SHO52713.1"/>
    <property type="molecule type" value="Genomic_DNA"/>
</dbReference>
<keyword evidence="10 11" id="KW-0660">Purine salvage</keyword>
<comment type="pathway">
    <text evidence="4 11">Purine metabolism; AMP biosynthesis via salvage pathway; AMP from adenine: step 1/1.</text>
</comment>
<keyword evidence="14" id="KW-1185">Reference proteome</keyword>
<feature type="domain" description="Phosphoribosyltransferase" evidence="12">
    <location>
        <begin position="31"/>
        <end position="156"/>
    </location>
</feature>
<dbReference type="OrthoDB" id="9803963at2"/>
<organism evidence="13 14">
    <name type="scientific">Desulfopila aestuarii DSM 18488</name>
    <dbReference type="NCBI Taxonomy" id="1121416"/>
    <lineage>
        <taxon>Bacteria</taxon>
        <taxon>Pseudomonadati</taxon>
        <taxon>Thermodesulfobacteriota</taxon>
        <taxon>Desulfobulbia</taxon>
        <taxon>Desulfobulbales</taxon>
        <taxon>Desulfocapsaceae</taxon>
        <taxon>Desulfopila</taxon>
    </lineage>
</organism>
<dbReference type="GO" id="GO:0003999">
    <property type="term" value="F:adenine phosphoribosyltransferase activity"/>
    <property type="evidence" value="ECO:0007669"/>
    <property type="project" value="UniProtKB-UniRule"/>
</dbReference>
<evidence type="ECO:0000313" key="14">
    <source>
        <dbReference type="Proteomes" id="UP000184603"/>
    </source>
</evidence>
<evidence type="ECO:0000256" key="3">
    <source>
        <dbReference type="ARBA" id="ARBA00004496"/>
    </source>
</evidence>
<dbReference type="RefSeq" id="WP_073616279.1">
    <property type="nucleotide sequence ID" value="NZ_FRFE01000039.1"/>
</dbReference>
<dbReference type="GO" id="GO:0016208">
    <property type="term" value="F:AMP binding"/>
    <property type="evidence" value="ECO:0007669"/>
    <property type="project" value="TreeGrafter"/>
</dbReference>
<evidence type="ECO:0000256" key="2">
    <source>
        <dbReference type="ARBA" id="ARBA00003968"/>
    </source>
</evidence>
<evidence type="ECO:0000256" key="11">
    <source>
        <dbReference type="HAMAP-Rule" id="MF_00004"/>
    </source>
</evidence>
<dbReference type="GO" id="GO:0044209">
    <property type="term" value="P:AMP salvage"/>
    <property type="evidence" value="ECO:0007669"/>
    <property type="project" value="UniProtKB-UniRule"/>
</dbReference>
<dbReference type="PANTHER" id="PTHR32315:SF3">
    <property type="entry name" value="ADENINE PHOSPHORIBOSYLTRANSFERASE"/>
    <property type="match status" value="1"/>
</dbReference>
<evidence type="ECO:0000256" key="10">
    <source>
        <dbReference type="ARBA" id="ARBA00022726"/>
    </source>
</evidence>
<evidence type="ECO:0000313" key="13">
    <source>
        <dbReference type="EMBL" id="SHO52713.1"/>
    </source>
</evidence>
<evidence type="ECO:0000256" key="5">
    <source>
        <dbReference type="ARBA" id="ARBA00008391"/>
    </source>
</evidence>
<gene>
    <name evidence="11" type="primary">apt</name>
    <name evidence="13" type="ORF">SAMN02745220_04700</name>
</gene>
<comment type="function">
    <text evidence="2 11">Catalyzes a salvage reaction resulting in the formation of AMP, that is energically less costly than de novo synthesis.</text>
</comment>
<protein>
    <recommendedName>
        <fullName evidence="6 11">Adenine phosphoribosyltransferase</fullName>
        <shortName evidence="11">APRT</shortName>
        <ecNumber evidence="6 11">2.4.2.7</ecNumber>
    </recommendedName>
</protein>
<dbReference type="SUPFAM" id="SSF53271">
    <property type="entry name" value="PRTase-like"/>
    <property type="match status" value="1"/>
</dbReference>
<dbReference type="AlphaFoldDB" id="A0A1M7YJC9"/>
<reference evidence="13 14" key="1">
    <citation type="submission" date="2016-12" db="EMBL/GenBank/DDBJ databases">
        <authorList>
            <person name="Song W.-J."/>
            <person name="Kurnit D.M."/>
        </authorList>
    </citation>
    <scope>NUCLEOTIDE SEQUENCE [LARGE SCALE GENOMIC DNA]</scope>
    <source>
        <strain evidence="13 14">DSM 18488</strain>
    </source>
</reference>
<dbReference type="InterPro" id="IPR005764">
    <property type="entry name" value="Ade_phspho_trans"/>
</dbReference>
<dbReference type="Proteomes" id="UP000184603">
    <property type="component" value="Unassembled WGS sequence"/>
</dbReference>
<name>A0A1M7YJC9_9BACT</name>
<dbReference type="UniPathway" id="UPA00588">
    <property type="reaction ID" value="UER00646"/>
</dbReference>
<dbReference type="Pfam" id="PF00156">
    <property type="entry name" value="Pribosyltran"/>
    <property type="match status" value="1"/>
</dbReference>
<proteinExistence type="inferred from homology"/>
<evidence type="ECO:0000256" key="1">
    <source>
        <dbReference type="ARBA" id="ARBA00000868"/>
    </source>
</evidence>
<comment type="subcellular location">
    <subcellularLocation>
        <location evidence="3 11">Cytoplasm</location>
    </subcellularLocation>
</comment>
<keyword evidence="7 11" id="KW-0963">Cytoplasm</keyword>
<dbReference type="EC" id="2.4.2.7" evidence="6 11"/>
<dbReference type="NCBIfam" id="NF002636">
    <property type="entry name" value="PRK02304.1-5"/>
    <property type="match status" value="1"/>
</dbReference>
<evidence type="ECO:0000256" key="4">
    <source>
        <dbReference type="ARBA" id="ARBA00004659"/>
    </source>
</evidence>
<keyword evidence="9 11" id="KW-0808">Transferase</keyword>
<evidence type="ECO:0000259" key="12">
    <source>
        <dbReference type="Pfam" id="PF00156"/>
    </source>
</evidence>
<dbReference type="InterPro" id="IPR029057">
    <property type="entry name" value="PRTase-like"/>
</dbReference>
<dbReference type="GO" id="GO:0006166">
    <property type="term" value="P:purine ribonucleoside salvage"/>
    <property type="evidence" value="ECO:0007669"/>
    <property type="project" value="UniProtKB-UniRule"/>
</dbReference>
<comment type="subunit">
    <text evidence="11">Homodimer.</text>
</comment>
<dbReference type="GO" id="GO:0002055">
    <property type="term" value="F:adenine binding"/>
    <property type="evidence" value="ECO:0007669"/>
    <property type="project" value="TreeGrafter"/>
</dbReference>
<dbReference type="GO" id="GO:0005737">
    <property type="term" value="C:cytoplasm"/>
    <property type="evidence" value="ECO:0007669"/>
    <property type="project" value="UniProtKB-SubCell"/>
</dbReference>
<comment type="catalytic activity">
    <reaction evidence="1 11">
        <text>AMP + diphosphate = 5-phospho-alpha-D-ribose 1-diphosphate + adenine</text>
        <dbReference type="Rhea" id="RHEA:16609"/>
        <dbReference type="ChEBI" id="CHEBI:16708"/>
        <dbReference type="ChEBI" id="CHEBI:33019"/>
        <dbReference type="ChEBI" id="CHEBI:58017"/>
        <dbReference type="ChEBI" id="CHEBI:456215"/>
        <dbReference type="EC" id="2.4.2.7"/>
    </reaction>
</comment>
<dbReference type="NCBIfam" id="TIGR01090">
    <property type="entry name" value="apt"/>
    <property type="match status" value="1"/>
</dbReference>
<dbReference type="PANTHER" id="PTHR32315">
    <property type="entry name" value="ADENINE PHOSPHORIBOSYLTRANSFERASE"/>
    <property type="match status" value="1"/>
</dbReference>
<evidence type="ECO:0000256" key="8">
    <source>
        <dbReference type="ARBA" id="ARBA00022676"/>
    </source>
</evidence>
<dbReference type="InterPro" id="IPR050054">
    <property type="entry name" value="UPRTase/APRTase"/>
</dbReference>
<evidence type="ECO:0000256" key="9">
    <source>
        <dbReference type="ARBA" id="ARBA00022679"/>
    </source>
</evidence>
<evidence type="ECO:0000256" key="7">
    <source>
        <dbReference type="ARBA" id="ARBA00022490"/>
    </source>
</evidence>
<sequence length="180" mass="19876">MTDSTFNLTHHIRSIPDWPKKGVIFRDISSLLEDRLVFRKTIDLFVHRYFTTRIDAVVGIDARGFIIGAPLAYELNAGFIPVRKKGKLPGTTISESYSLEYGEAEVEIQTDWLKRGDRVILIDDLIATGGTMLAAASLLQQLGVEIVEAAAIIDLPDLGGSRKLKEAGITVHAFCEFEGD</sequence>
<evidence type="ECO:0000256" key="6">
    <source>
        <dbReference type="ARBA" id="ARBA00011893"/>
    </source>
</evidence>
<dbReference type="CDD" id="cd06223">
    <property type="entry name" value="PRTases_typeI"/>
    <property type="match status" value="1"/>
</dbReference>
<dbReference type="FunFam" id="3.40.50.2020:FF:000021">
    <property type="entry name" value="Adenine phosphoribosyltransferase"/>
    <property type="match status" value="1"/>
</dbReference>
<comment type="similarity">
    <text evidence="5 11">Belongs to the purine/pyrimidine phosphoribosyltransferase family.</text>
</comment>